<dbReference type="AlphaFoldDB" id="A0A0A8XZA4"/>
<protein>
    <submittedName>
        <fullName evidence="1">Uncharacterized protein</fullName>
    </submittedName>
</protein>
<reference evidence="1" key="1">
    <citation type="submission" date="2014-09" db="EMBL/GenBank/DDBJ databases">
        <authorList>
            <person name="Magalhaes I.L.F."/>
            <person name="Oliveira U."/>
            <person name="Santos F.R."/>
            <person name="Vidigal T.H.D.A."/>
            <person name="Brescovit A.D."/>
            <person name="Santos A.J."/>
        </authorList>
    </citation>
    <scope>NUCLEOTIDE SEQUENCE</scope>
    <source>
        <tissue evidence="1">Shoot tissue taken approximately 20 cm above the soil surface</tissue>
    </source>
</reference>
<name>A0A0A8XZA4_ARUDO</name>
<accession>A0A0A8XZA4</accession>
<dbReference type="EMBL" id="GBRH01280863">
    <property type="protein sequence ID" value="JAD17032.1"/>
    <property type="molecule type" value="Transcribed_RNA"/>
</dbReference>
<organism evidence="1">
    <name type="scientific">Arundo donax</name>
    <name type="common">Giant reed</name>
    <name type="synonym">Donax arundinaceus</name>
    <dbReference type="NCBI Taxonomy" id="35708"/>
    <lineage>
        <taxon>Eukaryota</taxon>
        <taxon>Viridiplantae</taxon>
        <taxon>Streptophyta</taxon>
        <taxon>Embryophyta</taxon>
        <taxon>Tracheophyta</taxon>
        <taxon>Spermatophyta</taxon>
        <taxon>Magnoliopsida</taxon>
        <taxon>Liliopsida</taxon>
        <taxon>Poales</taxon>
        <taxon>Poaceae</taxon>
        <taxon>PACMAD clade</taxon>
        <taxon>Arundinoideae</taxon>
        <taxon>Arundineae</taxon>
        <taxon>Arundo</taxon>
    </lineage>
</organism>
<evidence type="ECO:0000313" key="1">
    <source>
        <dbReference type="EMBL" id="JAD17032.1"/>
    </source>
</evidence>
<sequence length="32" mass="3513">MSRMSTAGSAFFVLLCALHSSRALLVPLMVFR</sequence>
<proteinExistence type="predicted"/>
<reference evidence="1" key="2">
    <citation type="journal article" date="2015" name="Data Brief">
        <title>Shoot transcriptome of the giant reed, Arundo donax.</title>
        <authorList>
            <person name="Barrero R.A."/>
            <person name="Guerrero F.D."/>
            <person name="Moolhuijzen P."/>
            <person name="Goolsby J.A."/>
            <person name="Tidwell J."/>
            <person name="Bellgard S.E."/>
            <person name="Bellgard M.I."/>
        </authorList>
    </citation>
    <scope>NUCLEOTIDE SEQUENCE</scope>
    <source>
        <tissue evidence="1">Shoot tissue taken approximately 20 cm above the soil surface</tissue>
    </source>
</reference>